<dbReference type="PANTHER" id="PTHR43329">
    <property type="entry name" value="EPOXIDE HYDROLASE"/>
    <property type="match status" value="1"/>
</dbReference>
<keyword evidence="4" id="KW-1185">Reference proteome</keyword>
<accession>A0A2S9ID09</accession>
<evidence type="ECO:0000313" key="4">
    <source>
        <dbReference type="Proteomes" id="UP000239181"/>
    </source>
</evidence>
<proteinExistence type="predicted"/>
<dbReference type="AlphaFoldDB" id="A0A2S9ID09"/>
<evidence type="ECO:0000313" key="3">
    <source>
        <dbReference type="EMBL" id="PRD15681.1"/>
    </source>
</evidence>
<evidence type="ECO:0000259" key="2">
    <source>
        <dbReference type="Pfam" id="PF00561"/>
    </source>
</evidence>
<dbReference type="InterPro" id="IPR029058">
    <property type="entry name" value="AB_hydrolase_fold"/>
</dbReference>
<feature type="domain" description="AB hydrolase-1" evidence="2">
    <location>
        <begin position="46"/>
        <end position="165"/>
    </location>
</feature>
<evidence type="ECO:0000256" key="1">
    <source>
        <dbReference type="ARBA" id="ARBA00022801"/>
    </source>
</evidence>
<dbReference type="Pfam" id="PF00561">
    <property type="entry name" value="Abhydrolase_1"/>
    <property type="match status" value="1"/>
</dbReference>
<dbReference type="OrthoDB" id="9780765at2"/>
<gene>
    <name evidence="3" type="ORF">CQW29_08965</name>
</gene>
<dbReference type="InterPro" id="IPR000073">
    <property type="entry name" value="AB_hydrolase_1"/>
</dbReference>
<dbReference type="Gene3D" id="3.40.50.1820">
    <property type="entry name" value="alpha/beta hydrolase"/>
    <property type="match status" value="1"/>
</dbReference>
<dbReference type="GO" id="GO:0016787">
    <property type="term" value="F:hydrolase activity"/>
    <property type="evidence" value="ECO:0007669"/>
    <property type="project" value="UniProtKB-KW"/>
</dbReference>
<dbReference type="InterPro" id="IPR000639">
    <property type="entry name" value="Epox_hydrolase-like"/>
</dbReference>
<dbReference type="PRINTS" id="PR00412">
    <property type="entry name" value="EPOXHYDRLASE"/>
</dbReference>
<dbReference type="PRINTS" id="PR00111">
    <property type="entry name" value="ABHYDROLASE"/>
</dbReference>
<dbReference type="Proteomes" id="UP000239181">
    <property type="component" value="Unassembled WGS sequence"/>
</dbReference>
<name>A0A2S9ID09_9GAMM</name>
<comment type="caution">
    <text evidence="3">The sequence shown here is derived from an EMBL/GenBank/DDBJ whole genome shotgun (WGS) entry which is preliminary data.</text>
</comment>
<sequence length="309" mass="34376">MQEQDKPRHVGQEFFNRSNFWQTFRHGHIRVGEIKMHYVEGGEGEPILLIPGWPQSWYTWRYVMDDLVKAGRRVIALDPRGMGDSDAPLDGYDLTTAAADIHGFVTAMKLTERGPIDVAGHDVGAWIGYAYAADWPQDIRKIALLDALIPGLSVPRSDLPSEEIALRNWHFAFNRLNDLPEILISGREEAFLTWFFRAKSQNTSAIAAEDIAFYARQMAVPGILRAAGCYYRAAFGTEGLAANRQRAETQLTMPVRVFGAERSVGATMLEALKPLGIDVTGVVVEGAGHYLPEEAGPRIARELEGFFSI</sequence>
<reference evidence="3 4" key="1">
    <citation type="submission" date="2017-10" db="EMBL/GenBank/DDBJ databases">
        <title>Draft genome of two endophytic bacteria isolated from 'guarana' Paullinia cupana (Mart.) Ducke.</title>
        <authorList>
            <person name="Siqueira K.A."/>
            <person name="Liotti R.G."/>
            <person name="Mendes T.A."/>
            <person name="Soares M.A."/>
        </authorList>
    </citation>
    <scope>NUCLEOTIDE SEQUENCE [LARGE SCALE GENOMIC DNA]</scope>
    <source>
        <strain evidence="3 4">342</strain>
    </source>
</reference>
<keyword evidence="1 3" id="KW-0378">Hydrolase</keyword>
<dbReference type="SUPFAM" id="SSF53474">
    <property type="entry name" value="alpha/beta-Hydrolases"/>
    <property type="match status" value="1"/>
</dbReference>
<protein>
    <submittedName>
        <fullName evidence="3">Alpha/beta hydrolase</fullName>
    </submittedName>
</protein>
<dbReference type="EMBL" id="PDET01000005">
    <property type="protein sequence ID" value="PRD15681.1"/>
    <property type="molecule type" value="Genomic_DNA"/>
</dbReference>
<dbReference type="RefSeq" id="WP_105592394.1">
    <property type="nucleotide sequence ID" value="NZ_PDET01000005.1"/>
</dbReference>
<organism evidence="3 4">
    <name type="scientific">Pantoea coffeiphila</name>
    <dbReference type="NCBI Taxonomy" id="1465635"/>
    <lineage>
        <taxon>Bacteria</taxon>
        <taxon>Pseudomonadati</taxon>
        <taxon>Pseudomonadota</taxon>
        <taxon>Gammaproteobacteria</taxon>
        <taxon>Enterobacterales</taxon>
        <taxon>Erwiniaceae</taxon>
        <taxon>Pantoea</taxon>
    </lineage>
</organism>